<dbReference type="GO" id="GO:0052621">
    <property type="term" value="F:diguanylate cyclase activity"/>
    <property type="evidence" value="ECO:0007669"/>
    <property type="project" value="UniProtKB-EC"/>
</dbReference>
<dbReference type="EMBL" id="MWPV01000004">
    <property type="protein sequence ID" value="OUL57227.1"/>
    <property type="molecule type" value="Genomic_DNA"/>
</dbReference>
<feature type="domain" description="Response regulatory" evidence="5">
    <location>
        <begin position="124"/>
        <end position="241"/>
    </location>
</feature>
<feature type="modified residue" description="4-aspartylphosphate" evidence="4">
    <location>
        <position position="53"/>
    </location>
</feature>
<dbReference type="GO" id="GO:0043709">
    <property type="term" value="P:cell adhesion involved in single-species biofilm formation"/>
    <property type="evidence" value="ECO:0007669"/>
    <property type="project" value="TreeGrafter"/>
</dbReference>
<proteinExistence type="predicted"/>
<dbReference type="SMART" id="SM00267">
    <property type="entry name" value="GGDEF"/>
    <property type="match status" value="1"/>
</dbReference>
<dbReference type="GO" id="GO:0000160">
    <property type="term" value="P:phosphorelay signal transduction system"/>
    <property type="evidence" value="ECO:0007669"/>
    <property type="project" value="InterPro"/>
</dbReference>
<dbReference type="GO" id="GO:1902201">
    <property type="term" value="P:negative regulation of bacterial-type flagellum-dependent cell motility"/>
    <property type="evidence" value="ECO:0007669"/>
    <property type="project" value="TreeGrafter"/>
</dbReference>
<keyword evidence="4" id="KW-0597">Phosphoprotein</keyword>
<dbReference type="EC" id="2.7.7.65" evidence="2"/>
<dbReference type="Proteomes" id="UP000194841">
    <property type="component" value="Unassembled WGS sequence"/>
</dbReference>
<dbReference type="FunFam" id="3.30.70.270:FF:000001">
    <property type="entry name" value="Diguanylate cyclase domain protein"/>
    <property type="match status" value="1"/>
</dbReference>
<dbReference type="PROSITE" id="PS50110">
    <property type="entry name" value="RESPONSE_REGULATORY"/>
    <property type="match status" value="2"/>
</dbReference>
<accession>A0A244CNM7</accession>
<evidence type="ECO:0000259" key="5">
    <source>
        <dbReference type="PROSITE" id="PS50110"/>
    </source>
</evidence>
<gene>
    <name evidence="7" type="ORF">B1199_13730</name>
</gene>
<reference evidence="7 8" key="1">
    <citation type="submission" date="2017-02" db="EMBL/GenBank/DDBJ databases">
        <title>Pseudoalteromonas ulvae TC14 Genome.</title>
        <authorList>
            <person name="Molmeret M."/>
        </authorList>
    </citation>
    <scope>NUCLEOTIDE SEQUENCE [LARGE SCALE GENOMIC DNA]</scope>
    <source>
        <strain evidence="7">TC14</strain>
    </source>
</reference>
<dbReference type="AlphaFoldDB" id="A0A244CNM7"/>
<dbReference type="CDD" id="cd01949">
    <property type="entry name" value="GGDEF"/>
    <property type="match status" value="1"/>
</dbReference>
<feature type="modified residue" description="4-aspartylphosphate" evidence="4">
    <location>
        <position position="174"/>
    </location>
</feature>
<dbReference type="PANTHER" id="PTHR45138">
    <property type="entry name" value="REGULATORY COMPONENTS OF SENSORY TRANSDUCTION SYSTEM"/>
    <property type="match status" value="1"/>
</dbReference>
<dbReference type="InterPro" id="IPR043128">
    <property type="entry name" value="Rev_trsase/Diguanyl_cyclase"/>
</dbReference>
<dbReference type="Pfam" id="PF00990">
    <property type="entry name" value="GGDEF"/>
    <property type="match status" value="1"/>
</dbReference>
<dbReference type="PROSITE" id="PS50887">
    <property type="entry name" value="GGDEF"/>
    <property type="match status" value="1"/>
</dbReference>
<feature type="domain" description="Response regulatory" evidence="5">
    <location>
        <begin position="4"/>
        <end position="116"/>
    </location>
</feature>
<dbReference type="Pfam" id="PF00072">
    <property type="entry name" value="Response_reg"/>
    <property type="match status" value="2"/>
</dbReference>
<dbReference type="SUPFAM" id="SSF55073">
    <property type="entry name" value="Nucleotide cyclase"/>
    <property type="match status" value="1"/>
</dbReference>
<evidence type="ECO:0000256" key="4">
    <source>
        <dbReference type="PROSITE-ProRule" id="PRU00169"/>
    </source>
</evidence>
<dbReference type="SUPFAM" id="SSF52172">
    <property type="entry name" value="CheY-like"/>
    <property type="match status" value="2"/>
</dbReference>
<dbReference type="InterPro" id="IPR011006">
    <property type="entry name" value="CheY-like_superfamily"/>
</dbReference>
<dbReference type="OrthoDB" id="9812260at2"/>
<evidence type="ECO:0000259" key="6">
    <source>
        <dbReference type="PROSITE" id="PS50887"/>
    </source>
</evidence>
<dbReference type="CDD" id="cd17544">
    <property type="entry name" value="REC_2_GGDEF"/>
    <property type="match status" value="1"/>
</dbReference>
<dbReference type="RefSeq" id="WP_086744688.1">
    <property type="nucleotide sequence ID" value="NZ_MWPV01000004.1"/>
</dbReference>
<keyword evidence="8" id="KW-1185">Reference proteome</keyword>
<protein>
    <recommendedName>
        <fullName evidence="2">diguanylate cyclase</fullName>
        <ecNumber evidence="2">2.7.7.65</ecNumber>
    </recommendedName>
</protein>
<evidence type="ECO:0000256" key="1">
    <source>
        <dbReference type="ARBA" id="ARBA00001946"/>
    </source>
</evidence>
<comment type="catalytic activity">
    <reaction evidence="3">
        <text>2 GTP = 3',3'-c-di-GMP + 2 diphosphate</text>
        <dbReference type="Rhea" id="RHEA:24898"/>
        <dbReference type="ChEBI" id="CHEBI:33019"/>
        <dbReference type="ChEBI" id="CHEBI:37565"/>
        <dbReference type="ChEBI" id="CHEBI:58805"/>
        <dbReference type="EC" id="2.7.7.65"/>
    </reaction>
</comment>
<dbReference type="Gene3D" id="3.40.50.2300">
    <property type="match status" value="2"/>
</dbReference>
<feature type="domain" description="GGDEF" evidence="6">
    <location>
        <begin position="284"/>
        <end position="412"/>
    </location>
</feature>
<dbReference type="Gene3D" id="3.30.70.270">
    <property type="match status" value="1"/>
</dbReference>
<dbReference type="GO" id="GO:0005886">
    <property type="term" value="C:plasma membrane"/>
    <property type="evidence" value="ECO:0007669"/>
    <property type="project" value="TreeGrafter"/>
</dbReference>
<name>A0A244CNM7_PSEDV</name>
<dbReference type="InterPro" id="IPR001789">
    <property type="entry name" value="Sig_transdc_resp-reg_receiver"/>
</dbReference>
<sequence length="412" mass="46712">MPHKLLIIEDNQSIAKVQKHIGVKIGFDVDVAYSLAEAITLIEHNNYFCAVVDYVLPDAPAGEAIPFTIGADIPTIVMTGKIDSQTRDTVLRYPIVDYITKENRQAYHYLETQLRRLPKNEHVRILVVDDSAATRNHLTNLLNRHNYLVAVAKDGIEGLAQLEAYTDIKVVITDNEMPNMDGITLTSKIRQEYSNEDLAVIGISSTKDNQMSAKFLKNGANDYLSKPFHPEEFYCRLSQNIEMLDAIATIRLQANSDYLTNLPNRRYFFESVQEQLTKNLEQQQGITLAMIDIDHFKAINDNYGHDAGDDVLKGLADFFKQHFPEALVARLGGEEFAIFFANHTYQEAQQQLENFRIEVDKHSPTFSQDNIHFTLSVGVTHQLKTRVDEILKVADLHLYTAKESGRNIVIAD</sequence>
<evidence type="ECO:0000313" key="7">
    <source>
        <dbReference type="EMBL" id="OUL57227.1"/>
    </source>
</evidence>
<dbReference type="SMART" id="SM00448">
    <property type="entry name" value="REC"/>
    <property type="match status" value="2"/>
</dbReference>
<dbReference type="InterPro" id="IPR050469">
    <property type="entry name" value="Diguanylate_Cyclase"/>
</dbReference>
<comment type="caution">
    <text evidence="7">The sequence shown here is derived from an EMBL/GenBank/DDBJ whole genome shotgun (WGS) entry which is preliminary data.</text>
</comment>
<evidence type="ECO:0000256" key="2">
    <source>
        <dbReference type="ARBA" id="ARBA00012528"/>
    </source>
</evidence>
<dbReference type="PANTHER" id="PTHR45138:SF9">
    <property type="entry name" value="DIGUANYLATE CYCLASE DGCM-RELATED"/>
    <property type="match status" value="1"/>
</dbReference>
<dbReference type="InterPro" id="IPR000160">
    <property type="entry name" value="GGDEF_dom"/>
</dbReference>
<organism evidence="7 8">
    <name type="scientific">Pseudoalteromonas ulvae</name>
    <dbReference type="NCBI Taxonomy" id="107327"/>
    <lineage>
        <taxon>Bacteria</taxon>
        <taxon>Pseudomonadati</taxon>
        <taxon>Pseudomonadota</taxon>
        <taxon>Gammaproteobacteria</taxon>
        <taxon>Alteromonadales</taxon>
        <taxon>Pseudoalteromonadaceae</taxon>
        <taxon>Pseudoalteromonas</taxon>
    </lineage>
</organism>
<dbReference type="NCBIfam" id="TIGR00254">
    <property type="entry name" value="GGDEF"/>
    <property type="match status" value="1"/>
</dbReference>
<evidence type="ECO:0000313" key="8">
    <source>
        <dbReference type="Proteomes" id="UP000194841"/>
    </source>
</evidence>
<comment type="cofactor">
    <cofactor evidence="1">
        <name>Mg(2+)</name>
        <dbReference type="ChEBI" id="CHEBI:18420"/>
    </cofactor>
</comment>
<evidence type="ECO:0000256" key="3">
    <source>
        <dbReference type="ARBA" id="ARBA00034247"/>
    </source>
</evidence>
<dbReference type="InterPro" id="IPR029787">
    <property type="entry name" value="Nucleotide_cyclase"/>
</dbReference>